<dbReference type="EMBL" id="HG001806">
    <property type="protein sequence ID" value="CDF36829.1"/>
    <property type="molecule type" value="Genomic_DNA"/>
</dbReference>
<name>R7QFG5_CHOCR</name>
<dbReference type="Gramene" id="CDF36829">
    <property type="protein sequence ID" value="CDF36829"/>
    <property type="gene ID" value="CHC_T00005273001"/>
</dbReference>
<dbReference type="Proteomes" id="UP000012073">
    <property type="component" value="Unassembled WGS sequence"/>
</dbReference>
<organism evidence="2 3">
    <name type="scientific">Chondrus crispus</name>
    <name type="common">Carrageen Irish moss</name>
    <name type="synonym">Polymorpha crispa</name>
    <dbReference type="NCBI Taxonomy" id="2769"/>
    <lineage>
        <taxon>Eukaryota</taxon>
        <taxon>Rhodophyta</taxon>
        <taxon>Florideophyceae</taxon>
        <taxon>Rhodymeniophycidae</taxon>
        <taxon>Gigartinales</taxon>
        <taxon>Gigartinaceae</taxon>
        <taxon>Chondrus</taxon>
    </lineage>
</organism>
<evidence type="ECO:0000256" key="1">
    <source>
        <dbReference type="SAM" id="Phobius"/>
    </source>
</evidence>
<protein>
    <submittedName>
        <fullName evidence="2">Uncharacterized protein</fullName>
    </submittedName>
</protein>
<evidence type="ECO:0000313" key="3">
    <source>
        <dbReference type="Proteomes" id="UP000012073"/>
    </source>
</evidence>
<proteinExistence type="predicted"/>
<feature type="transmembrane region" description="Helical" evidence="1">
    <location>
        <begin position="33"/>
        <end position="55"/>
    </location>
</feature>
<keyword evidence="1" id="KW-0472">Membrane</keyword>
<accession>R7QFG5</accession>
<dbReference type="RefSeq" id="XP_005716648.1">
    <property type="nucleotide sequence ID" value="XM_005716591.1"/>
</dbReference>
<keyword evidence="1" id="KW-1133">Transmembrane helix</keyword>
<gene>
    <name evidence="2" type="ORF">CHC_T00005273001</name>
</gene>
<reference evidence="3" key="1">
    <citation type="journal article" date="2013" name="Proc. Natl. Acad. Sci. U.S.A.">
        <title>Genome structure and metabolic features in the red seaweed Chondrus crispus shed light on evolution of the Archaeplastida.</title>
        <authorList>
            <person name="Collen J."/>
            <person name="Porcel B."/>
            <person name="Carre W."/>
            <person name="Ball S.G."/>
            <person name="Chaparro C."/>
            <person name="Tonon T."/>
            <person name="Barbeyron T."/>
            <person name="Michel G."/>
            <person name="Noel B."/>
            <person name="Valentin K."/>
            <person name="Elias M."/>
            <person name="Artiguenave F."/>
            <person name="Arun A."/>
            <person name="Aury J.M."/>
            <person name="Barbosa-Neto J.F."/>
            <person name="Bothwell J.H."/>
            <person name="Bouget F.Y."/>
            <person name="Brillet L."/>
            <person name="Cabello-Hurtado F."/>
            <person name="Capella-Gutierrez S."/>
            <person name="Charrier B."/>
            <person name="Cladiere L."/>
            <person name="Cock J.M."/>
            <person name="Coelho S.M."/>
            <person name="Colleoni C."/>
            <person name="Czjzek M."/>
            <person name="Da Silva C."/>
            <person name="Delage L."/>
            <person name="Denoeud F."/>
            <person name="Deschamps P."/>
            <person name="Dittami S.M."/>
            <person name="Gabaldon T."/>
            <person name="Gachon C.M."/>
            <person name="Groisillier A."/>
            <person name="Herve C."/>
            <person name="Jabbari K."/>
            <person name="Katinka M."/>
            <person name="Kloareg B."/>
            <person name="Kowalczyk N."/>
            <person name="Labadie K."/>
            <person name="Leblanc C."/>
            <person name="Lopez P.J."/>
            <person name="McLachlan D.H."/>
            <person name="Meslet-Cladiere L."/>
            <person name="Moustafa A."/>
            <person name="Nehr Z."/>
            <person name="Nyvall Collen P."/>
            <person name="Panaud O."/>
            <person name="Partensky F."/>
            <person name="Poulain J."/>
            <person name="Rensing S.A."/>
            <person name="Rousvoal S."/>
            <person name="Samson G."/>
            <person name="Symeonidi A."/>
            <person name="Weissenbach J."/>
            <person name="Zambounis A."/>
            <person name="Wincker P."/>
            <person name="Boyen C."/>
        </authorList>
    </citation>
    <scope>NUCLEOTIDE SEQUENCE [LARGE SCALE GENOMIC DNA]</scope>
    <source>
        <strain evidence="3">cv. Stackhouse</strain>
    </source>
</reference>
<dbReference type="KEGG" id="ccp:CHC_T00005273001"/>
<dbReference type="GeneID" id="17324378"/>
<dbReference type="AlphaFoldDB" id="R7QFG5"/>
<evidence type="ECO:0000313" key="2">
    <source>
        <dbReference type="EMBL" id="CDF36829.1"/>
    </source>
</evidence>
<keyword evidence="1" id="KW-0812">Transmembrane</keyword>
<sequence>MSFRSWLTTTRLIHGILVRGPPIRHVIRAGNNFWKGCLLAMELSLLIVWFAFVPLEPQVKLRLCRRSVRACVAIKTEFNQWLLIRVVPVRLLASS</sequence>
<keyword evidence="3" id="KW-1185">Reference proteome</keyword>